<feature type="transmembrane region" description="Helical" evidence="14">
    <location>
        <begin position="317"/>
        <end position="337"/>
    </location>
</feature>
<feature type="transmembrane region" description="Helical" evidence="14">
    <location>
        <begin position="146"/>
        <end position="170"/>
    </location>
</feature>
<reference evidence="15 16" key="2">
    <citation type="submission" date="2016-08" db="EMBL/GenBank/DDBJ databases">
        <title>Pervasive Adenine N6-methylation of Active Genes in Fungi.</title>
        <authorList>
            <consortium name="DOE Joint Genome Institute"/>
            <person name="Mondo S.J."/>
            <person name="Dannebaum R.O."/>
            <person name="Kuo R.C."/>
            <person name="Labutti K."/>
            <person name="Haridas S."/>
            <person name="Kuo A."/>
            <person name="Salamov A."/>
            <person name="Ahrendt S.R."/>
            <person name="Lipzen A."/>
            <person name="Sullivan W."/>
            <person name="Andreopoulos W.B."/>
            <person name="Clum A."/>
            <person name="Lindquist E."/>
            <person name="Daum C."/>
            <person name="Ramamoorthy G.K."/>
            <person name="Gryganskyi A."/>
            <person name="Culley D."/>
            <person name="Magnuson J.K."/>
            <person name="James T.Y."/>
            <person name="O'Malley M.A."/>
            <person name="Stajich J.E."/>
            <person name="Spatafora J.W."/>
            <person name="Visel A."/>
            <person name="Grigoriev I.V."/>
        </authorList>
    </citation>
    <scope>NUCLEOTIDE SEQUENCE [LARGE SCALE GENOMIC DNA]</scope>
    <source>
        <strain evidence="15 16">S4</strain>
    </source>
</reference>
<evidence type="ECO:0000256" key="4">
    <source>
        <dbReference type="ARBA" id="ARBA00015561"/>
    </source>
</evidence>
<evidence type="ECO:0000313" key="16">
    <source>
        <dbReference type="Proteomes" id="UP000193944"/>
    </source>
</evidence>
<proteinExistence type="inferred from homology"/>
<dbReference type="Pfam" id="PF05208">
    <property type="entry name" value="ALG3"/>
    <property type="match status" value="1"/>
</dbReference>
<feature type="transmembrane region" description="Helical" evidence="14">
    <location>
        <begin position="109"/>
        <end position="126"/>
    </location>
</feature>
<feature type="transmembrane region" description="Helical" evidence="14">
    <location>
        <begin position="357"/>
        <end position="376"/>
    </location>
</feature>
<feature type="transmembrane region" description="Helical" evidence="14">
    <location>
        <begin position="24"/>
        <end position="44"/>
    </location>
</feature>
<reference evidence="15 16" key="1">
    <citation type="submission" date="2016-08" db="EMBL/GenBank/DDBJ databases">
        <title>A Parts List for Fungal Cellulosomes Revealed by Comparative Genomics.</title>
        <authorList>
            <consortium name="DOE Joint Genome Institute"/>
            <person name="Haitjema C.H."/>
            <person name="Gilmore S.P."/>
            <person name="Henske J.K."/>
            <person name="Solomon K.V."/>
            <person name="De Groot R."/>
            <person name="Kuo A."/>
            <person name="Mondo S.J."/>
            <person name="Salamov A.A."/>
            <person name="Labutti K."/>
            <person name="Zhao Z."/>
            <person name="Chiniquy J."/>
            <person name="Barry K."/>
            <person name="Brewer H.M."/>
            <person name="Purvine S.O."/>
            <person name="Wright A.T."/>
            <person name="Boxma B."/>
            <person name="Van Alen T."/>
            <person name="Hackstein J.H."/>
            <person name="Baker S.E."/>
            <person name="Grigoriev I.V."/>
            <person name="O'Malley M.A."/>
        </authorList>
    </citation>
    <scope>NUCLEOTIDE SEQUENCE [LARGE SCALE GENOMIC DNA]</scope>
    <source>
        <strain evidence="15 16">S4</strain>
    </source>
</reference>
<feature type="transmembrane region" description="Helical" evidence="14">
    <location>
        <begin position="383"/>
        <end position="400"/>
    </location>
</feature>
<evidence type="ECO:0000256" key="5">
    <source>
        <dbReference type="ARBA" id="ARBA00022676"/>
    </source>
</evidence>
<comment type="caution">
    <text evidence="15">The sequence shown here is derived from an EMBL/GenBank/DDBJ whole genome shotgun (WGS) entry which is preliminary data.</text>
</comment>
<dbReference type="UniPathway" id="UPA00378"/>
<keyword evidence="8 14" id="KW-0256">Endoplasmic reticulum</keyword>
<dbReference type="InterPro" id="IPR007873">
    <property type="entry name" value="Glycosyltransferase_ALG3"/>
</dbReference>
<feature type="transmembrane region" description="Helical" evidence="14">
    <location>
        <begin position="214"/>
        <end position="233"/>
    </location>
</feature>
<evidence type="ECO:0000256" key="6">
    <source>
        <dbReference type="ARBA" id="ARBA00022679"/>
    </source>
</evidence>
<dbReference type="AlphaFoldDB" id="A0A1Y1WRJ0"/>
<evidence type="ECO:0000256" key="13">
    <source>
        <dbReference type="ARBA" id="ARBA00093457"/>
    </source>
</evidence>
<feature type="transmembrane region" description="Helical" evidence="14">
    <location>
        <begin position="81"/>
        <end position="97"/>
    </location>
</feature>
<comment type="similarity">
    <text evidence="13">Belongs to the glycosyltransferase ALG3 family.</text>
</comment>
<keyword evidence="6 14" id="KW-0808">Transferase</keyword>
<accession>A0A1Y1WRJ0</accession>
<feature type="transmembrane region" description="Helical" evidence="14">
    <location>
        <begin position="270"/>
        <end position="289"/>
    </location>
</feature>
<protein>
    <recommendedName>
        <fullName evidence="4 14">Dol-P-Man:Man(5)GlcNAc(2)-PP-Dol alpha-1,3-mannosyltransferase</fullName>
        <ecNumber evidence="3 14">2.4.1.258</ecNumber>
    </recommendedName>
    <alternativeName>
        <fullName evidence="14">Dol-P-Man-dependent alpha(1-3)-mannosyltransferase</fullName>
    </alternativeName>
</protein>
<comment type="subcellular location">
    <subcellularLocation>
        <location evidence="1 14">Endoplasmic reticulum membrane</location>
        <topology evidence="1 14">Multi-pass membrane protein</topology>
    </subcellularLocation>
</comment>
<evidence type="ECO:0000256" key="3">
    <source>
        <dbReference type="ARBA" id="ARBA00011964"/>
    </source>
</evidence>
<evidence type="ECO:0000256" key="14">
    <source>
        <dbReference type="RuleBase" id="RU364047"/>
    </source>
</evidence>
<dbReference type="GO" id="GO:0018279">
    <property type="term" value="P:protein N-linked glycosylation via asparagine"/>
    <property type="evidence" value="ECO:0007669"/>
    <property type="project" value="EnsemblFungi"/>
</dbReference>
<sequence length="417" mass="48997">MLSQLLDNKDLTLKLRTLLVSRKYFWYHASLLILAEIFLNFIIIKKVKYTEIDWIAYMQEVSGFLNGEYDYLKLKGDTGPLVYPAGFVYIFSLLYKITNNGDNIRLAQYIFMGIYIITLVVILNIYKKSKTFPTYGIYLLMVSKRLHSIFVLRCFNDPIAILFLFCALLVSLNHHWHLTAILFSISVSIKMNTLLYAPGLALVMFRSIGINGSIINALIFILIQALLGIPFLYHAPKSYLSKAFEFSRVFFYKWTVNWKIVNENIFLNPIFHYTLLALHILFLILFIIYKWSGPHHNIKGIIIDGFKNKKTHLTSDYIISAFFISNFIGIVFSRSLHYQFYSWYFMTIPYLLWRTNIYLILKVIILFCIEICWNVYPSTPQSSGLLLICHLILLISLLLFKEHDYEHVKQRKRIKLK</sequence>
<evidence type="ECO:0000256" key="2">
    <source>
        <dbReference type="ARBA" id="ARBA00004922"/>
    </source>
</evidence>
<comment type="function">
    <text evidence="11 14">Dol-P-Man:Man(5)GlcNAc(2)-PP-Dol alpha-1,3-mannosyltransferase that operates in the biosynthetic pathway of dolichol-linked oligosaccharides, the glycan precursors employed in protein asparagine (N)-glycosylation. The assembly of dolichol-linked oligosaccharides begins on the cytosolic side of the endoplasmic reticulum membrane and finishes in its lumen. The sequential addition of sugars to dolichol pyrophosphate produces dolichol-linked oligosaccharides containing fourteen sugars, including two GlcNAcs, nine mannoses and three glucoses. Once assembled, the oligosaccharide is transferred from the lipid to nascent proteins by oligosaccharyltransferases. In the lumen of the endoplasmic reticulum, adds the first dolichyl beta-D-mannosyl phosphate derived mannose in an alpha-1,3 linkage to Man(5)GlcNAc(2)-PP-dolichol to produce Man(6)GlcNAc(2)-PP-dolichol.</text>
</comment>
<evidence type="ECO:0000256" key="12">
    <source>
        <dbReference type="ARBA" id="ARBA00049506"/>
    </source>
</evidence>
<keyword evidence="7 14" id="KW-0812">Transmembrane</keyword>
<dbReference type="GO" id="GO:0006488">
    <property type="term" value="P:dolichol-linked oligosaccharide biosynthetic process"/>
    <property type="evidence" value="ECO:0007669"/>
    <property type="project" value="EnsemblFungi"/>
</dbReference>
<evidence type="ECO:0000256" key="7">
    <source>
        <dbReference type="ARBA" id="ARBA00022692"/>
    </source>
</evidence>
<dbReference type="Proteomes" id="UP000193944">
    <property type="component" value="Unassembled WGS sequence"/>
</dbReference>
<dbReference type="OrthoDB" id="20028at2759"/>
<dbReference type="EMBL" id="MCFG01000315">
    <property type="protein sequence ID" value="ORX76147.1"/>
    <property type="molecule type" value="Genomic_DNA"/>
</dbReference>
<comment type="catalytic activity">
    <reaction evidence="12 14">
        <text>an alpha-D-Man-(1-&gt;2)-alpha-D-Man-(1-&gt;2)-alpha-D-Man-(1-&gt;3)-[alpha-D-Man-(1-&gt;6)]-beta-D-Man-(1-&gt;4)-beta-D-GlcNAc-(1-&gt;4)-alpha-D-GlcNAc-diphospho-di-trans,poly-cis-dolichol + a di-trans,poly-cis-dolichyl beta-D-mannosyl phosphate = an alpha-D-Man-(1-&gt;2)-alpha-D-Man-(1-&gt;2)-alpha-D-Man-(1-&gt;3)-[alpha-D-Man-(1-&gt;3)-alpha-D-Man-(1-&gt;6)]-beta-D-Man-(1-&gt;4)-beta-D-GlcNAc-(1-&gt;4)-alpha-D-GlcNAc-diphospho-di-trans,poly-cis-dolichol + a di-trans,poly-cis-dolichyl phosphate + H(+)</text>
        <dbReference type="Rhea" id="RHEA:29527"/>
        <dbReference type="Rhea" id="RHEA-COMP:19498"/>
        <dbReference type="Rhea" id="RHEA-COMP:19501"/>
        <dbReference type="Rhea" id="RHEA-COMP:19516"/>
        <dbReference type="Rhea" id="RHEA-COMP:19517"/>
        <dbReference type="ChEBI" id="CHEBI:15378"/>
        <dbReference type="ChEBI" id="CHEBI:57683"/>
        <dbReference type="ChEBI" id="CHEBI:58211"/>
        <dbReference type="ChEBI" id="CHEBI:132515"/>
        <dbReference type="ChEBI" id="CHEBI:132516"/>
        <dbReference type="EC" id="2.4.1.258"/>
    </reaction>
    <physiologicalReaction direction="left-to-right" evidence="12 14">
        <dbReference type="Rhea" id="RHEA:29528"/>
    </physiologicalReaction>
</comment>
<name>A0A1Y1WRJ0_9FUNG</name>
<keyword evidence="5 14" id="KW-0328">Glycosyltransferase</keyword>
<evidence type="ECO:0000256" key="1">
    <source>
        <dbReference type="ARBA" id="ARBA00004477"/>
    </source>
</evidence>
<gene>
    <name evidence="15" type="ORF">BCR32DRAFT_296434</name>
</gene>
<keyword evidence="10 14" id="KW-0472">Membrane</keyword>
<keyword evidence="9 14" id="KW-1133">Transmembrane helix</keyword>
<feature type="transmembrane region" description="Helical" evidence="14">
    <location>
        <begin position="176"/>
        <end position="202"/>
    </location>
</feature>
<keyword evidence="16" id="KW-1185">Reference proteome</keyword>
<evidence type="ECO:0000256" key="10">
    <source>
        <dbReference type="ARBA" id="ARBA00023136"/>
    </source>
</evidence>
<dbReference type="GO" id="GO:0005789">
    <property type="term" value="C:endoplasmic reticulum membrane"/>
    <property type="evidence" value="ECO:0007669"/>
    <property type="project" value="UniProtKB-SubCell"/>
</dbReference>
<dbReference type="PANTHER" id="PTHR12646:SF0">
    <property type="entry name" value="DOL-P-MAN:MAN(5)GLCNAC(2)-PP-DOL ALPHA-1,3-MANNOSYLTRANSFERASE"/>
    <property type="match status" value="1"/>
</dbReference>
<dbReference type="STRING" id="1754192.A0A1Y1WRJ0"/>
<evidence type="ECO:0000313" key="15">
    <source>
        <dbReference type="EMBL" id="ORX76147.1"/>
    </source>
</evidence>
<dbReference type="PANTHER" id="PTHR12646">
    <property type="entry name" value="NOT56 - RELATED"/>
    <property type="match status" value="1"/>
</dbReference>
<dbReference type="GO" id="GO:0052925">
    <property type="term" value="F:dol-P-Man:Man(5)GlcNAc(2)-PP-Dol alpha-1,3-mannosyltransferase activity"/>
    <property type="evidence" value="ECO:0007669"/>
    <property type="project" value="UniProtKB-EC"/>
</dbReference>
<dbReference type="EC" id="2.4.1.258" evidence="3 14"/>
<comment type="pathway">
    <text evidence="2 14">Protein modification; protein glycosylation.</text>
</comment>
<evidence type="ECO:0000256" key="9">
    <source>
        <dbReference type="ARBA" id="ARBA00022989"/>
    </source>
</evidence>
<evidence type="ECO:0000256" key="11">
    <source>
        <dbReference type="ARBA" id="ARBA00044743"/>
    </source>
</evidence>
<evidence type="ECO:0000256" key="8">
    <source>
        <dbReference type="ARBA" id="ARBA00022824"/>
    </source>
</evidence>
<organism evidence="15 16">
    <name type="scientific">Anaeromyces robustus</name>
    <dbReference type="NCBI Taxonomy" id="1754192"/>
    <lineage>
        <taxon>Eukaryota</taxon>
        <taxon>Fungi</taxon>
        <taxon>Fungi incertae sedis</taxon>
        <taxon>Chytridiomycota</taxon>
        <taxon>Chytridiomycota incertae sedis</taxon>
        <taxon>Neocallimastigomycetes</taxon>
        <taxon>Neocallimastigales</taxon>
        <taxon>Neocallimastigaceae</taxon>
        <taxon>Anaeromyces</taxon>
    </lineage>
</organism>